<organism evidence="2">
    <name type="scientific">Albugo laibachii Nc14</name>
    <dbReference type="NCBI Taxonomy" id="890382"/>
    <lineage>
        <taxon>Eukaryota</taxon>
        <taxon>Sar</taxon>
        <taxon>Stramenopiles</taxon>
        <taxon>Oomycota</taxon>
        <taxon>Peronosporomycetes</taxon>
        <taxon>Albuginales</taxon>
        <taxon>Albuginaceae</taxon>
        <taxon>Albugo</taxon>
    </lineage>
</organism>
<proteinExistence type="predicted"/>
<accession>F0W8D2</accession>
<dbReference type="Gene3D" id="2.60.120.680">
    <property type="entry name" value="GOLD domain"/>
    <property type="match status" value="1"/>
</dbReference>
<sequence>MTQAESVIQSIKTVAEKLEKKALDAHARGNANVSKSLLDSVRDLQIAAKFVHTQQKQLSSFEVSLHKNGNLDQLLKQLSGVTLMLDKKSEEMRQKSNENASNALQNASFTVTKASNIIRGDILSISTLEKNMMRMDQLELEMRQYLKAHFYESKSDDTKPSDGISSIQQLWRDATACISVLESKIGPQSREMPNFNQNIDAQAFNGKSIGMHEYQGLLPHGYSHDSLDQYNPWAMQLEDVRSLLVELEEKESRALELYKLKCAKAAQEFCQHIENFENADRTEFPNGLECPNELESLSMVQQMFQKVMEEKDQMKEAISVIKESFHAAFDCLSTKWNDFGWSLSLKRAFAQAIDQDSIEIFAEELNVALNEFEICLKNIDGEHQMLEQELTQSIHRVSLFQKEDIKVRHQNVCLEMAIEDARSHTLRETISIAEDRQSELALQLEQTIKEFEKYRKKSHAALCKMEKRSKVSELETERKGLLETCRKLKETSEMDRERASQLEKTMDRQLLQHEDFEARFSRVLRDVDAENAKLTDEIGDWRRQVDMQKQSEELVRAEWRESEAKWTEKDAIWTKEMEHFSMRNQELETKLLGHSEKCDLLRREIENWIAREINWASDREKLSSKCDQLTDEIAAMTQKIATLENENHSLLQIRTLVPVQAVHSPLISHSEEVEVLKRELESQKSAHIHIQTRYDEAIETIQIKVAVINGLLTEFDRFQMRQEDLRSVCWHLESLLKHSNDRRLESYAASCDSKALQLEISRLEETLERFQFEMLQNDRKLTDEMRQFKVKAEHRSRQLTSFTGEINGRLSQLQMILESYASLFHQCTECQAVRADTHSSVDEIVDAENAQDLDELVPAVLERITDANLYEDALVMRSGVTIKAGATFSLPVVCDLIDSRVLWSFSIDDEADVGFTCVAESSDNETSDQILVEPCRVNSLEGSMTIESPMTLIFEWDNTFSWINAKTMDYQVVIQQLLPPEQQLNQEKIQALQRYHTRLLNEKTIFDEEKAVRECVHAALTHVMDTETEKLDCMEAWKTHWDDTQALILKTQEKLELWKNLLNTYVIEMDEVDKCIQRLKETWNGVLQSKEDAETMLKLSEGTPFAAICNDIARELSYTESVLEKLQEKKLDPMAGLN</sequence>
<dbReference type="SUPFAM" id="SSF101576">
    <property type="entry name" value="Supernatant protein factor (SPF), C-terminal domain"/>
    <property type="match status" value="1"/>
</dbReference>
<reference evidence="2" key="2">
    <citation type="submission" date="2011-02" db="EMBL/GenBank/DDBJ databases">
        <authorList>
            <person name="MacLean D."/>
        </authorList>
    </citation>
    <scope>NUCLEOTIDE SEQUENCE</scope>
</reference>
<dbReference type="InterPro" id="IPR036598">
    <property type="entry name" value="GOLD_dom_sf"/>
</dbReference>
<name>F0W8D2_9STRA</name>
<dbReference type="HOGENOM" id="CLU_278155_0_0_1"/>
<keyword evidence="1" id="KW-0175">Coiled coil</keyword>
<dbReference type="EMBL" id="FR824281">
    <property type="protein sequence ID" value="CCA24372.1"/>
    <property type="molecule type" value="Genomic_DNA"/>
</dbReference>
<evidence type="ECO:0000313" key="2">
    <source>
        <dbReference type="EMBL" id="CCA17387.1"/>
    </source>
</evidence>
<feature type="coiled-coil region" evidence="1">
    <location>
        <begin position="584"/>
        <end position="686"/>
    </location>
</feature>
<dbReference type="EMBL" id="FR824079">
    <property type="protein sequence ID" value="CCA17387.1"/>
    <property type="molecule type" value="Genomic_DNA"/>
</dbReference>
<reference evidence="2" key="1">
    <citation type="journal article" date="2011" name="PLoS Biol.">
        <title>Gene gain and loss during evolution of obligate parasitism in the white rust pathogen of Arabidopsis thaliana.</title>
        <authorList>
            <person name="Kemen E."/>
            <person name="Gardiner A."/>
            <person name="Schultz-Larsen T."/>
            <person name="Kemen A.C."/>
            <person name="Balmuth A.L."/>
            <person name="Robert-Seilaniantz A."/>
            <person name="Bailey K."/>
            <person name="Holub E."/>
            <person name="Studholme D.J."/>
            <person name="Maclean D."/>
            <person name="Jones J.D."/>
        </authorList>
    </citation>
    <scope>NUCLEOTIDE SEQUENCE</scope>
</reference>
<evidence type="ECO:0000256" key="1">
    <source>
        <dbReference type="SAM" id="Coils"/>
    </source>
</evidence>
<evidence type="ECO:0000313" key="3">
    <source>
        <dbReference type="EMBL" id="CCA24372.1"/>
    </source>
</evidence>
<protein>
    <submittedName>
        <fullName evidence="2">Myosinlike protein putative</fullName>
    </submittedName>
</protein>
<gene>
    <name evidence="2" type="primary">AlNc14C34G3063</name>
    <name evidence="3" type="synonym">AlNc14C236G9390</name>
    <name evidence="2" type="ORF">ALNC14_035300</name>
    <name evidence="3" type="ORF">ALNC14_105160</name>
</gene>
<dbReference type="AlphaFoldDB" id="F0W8D2"/>
<feature type="coiled-coil region" evidence="1">
    <location>
        <begin position="471"/>
        <end position="544"/>
    </location>
</feature>